<keyword evidence="2" id="KW-0378">Hydrolase</keyword>
<keyword evidence="2" id="KW-0255">Endonuclease</keyword>
<dbReference type="Proteomes" id="UP000736373">
    <property type="component" value="Unassembled WGS sequence"/>
</dbReference>
<gene>
    <name evidence="2" type="ORF">F6X42_00180</name>
</gene>
<accession>A0ABR7PFL7</accession>
<sequence length="256" mass="28860">MMQLPTVWTRLEKAAVDNGFDLEGAQIDEWRTFASSQTNLRLWLNSPSESLYIVAFSRWDVFESLADLGVPWENPPPPDSVAARNVGDVASLHRLIRRAFQLSRALPDEPLRVFLKQVASLPRTTEAERLIVQRVGQDVFRNGLMDYWQGTCAVTGLALAELLRASHIKPWADCETDAERLDVFNGFLLAPHLDAAFDRGFISIGDAGQVVVSDNLGAAARSALNLQAPLRVSRLDDRHRVFLKWHRERVFRRTAD</sequence>
<dbReference type="EMBL" id="VZQQ01000001">
    <property type="protein sequence ID" value="MBC8745097.1"/>
    <property type="molecule type" value="Genomic_DNA"/>
</dbReference>
<keyword evidence="2" id="KW-0540">Nuclease</keyword>
<reference evidence="2 3" key="1">
    <citation type="submission" date="2019-09" db="EMBL/GenBank/DDBJ databases">
        <title>Paraburkholderia podalyriae sp. nov., A South African Podalyria-associated rhizobium.</title>
        <authorList>
            <person name="Mavima L."/>
            <person name="Beukes C.W."/>
            <person name="Palmer M."/>
            <person name="De Meyer S.E."/>
            <person name="James E.K."/>
            <person name="Maluk M."/>
            <person name="Avontuur J.R."/>
            <person name="Chan W.Y."/>
            <person name="Venter S.N."/>
            <person name="Steenkamp E.T."/>
        </authorList>
    </citation>
    <scope>NUCLEOTIDE SEQUENCE [LARGE SCALE GENOMIC DNA]</scope>
    <source>
        <strain evidence="2 3">WC7.3b</strain>
    </source>
</reference>
<dbReference type="GO" id="GO:0004519">
    <property type="term" value="F:endonuclease activity"/>
    <property type="evidence" value="ECO:0007669"/>
    <property type="project" value="UniProtKB-KW"/>
</dbReference>
<dbReference type="InterPro" id="IPR003615">
    <property type="entry name" value="HNH_nuc"/>
</dbReference>
<name>A0ABR7PFL7_9BURK</name>
<evidence type="ECO:0000313" key="3">
    <source>
        <dbReference type="Proteomes" id="UP000736373"/>
    </source>
</evidence>
<organism evidence="2 3">
    <name type="scientific">Paraburkholderia podalyriae</name>
    <dbReference type="NCBI Taxonomy" id="1938811"/>
    <lineage>
        <taxon>Bacteria</taxon>
        <taxon>Pseudomonadati</taxon>
        <taxon>Pseudomonadota</taxon>
        <taxon>Betaproteobacteria</taxon>
        <taxon>Burkholderiales</taxon>
        <taxon>Burkholderiaceae</taxon>
        <taxon>Paraburkholderia</taxon>
    </lineage>
</organism>
<evidence type="ECO:0000313" key="2">
    <source>
        <dbReference type="EMBL" id="MBC8745097.1"/>
    </source>
</evidence>
<dbReference type="RefSeq" id="WP_187632271.1">
    <property type="nucleotide sequence ID" value="NZ_VZQQ01000001.1"/>
</dbReference>
<proteinExistence type="predicted"/>
<comment type="caution">
    <text evidence="2">The sequence shown here is derived from an EMBL/GenBank/DDBJ whole genome shotgun (WGS) entry which is preliminary data.</text>
</comment>
<keyword evidence="3" id="KW-1185">Reference proteome</keyword>
<dbReference type="Pfam" id="PF13391">
    <property type="entry name" value="HNH_2"/>
    <property type="match status" value="1"/>
</dbReference>
<protein>
    <submittedName>
        <fullName evidence="2">HNH endonuclease</fullName>
    </submittedName>
</protein>
<evidence type="ECO:0000259" key="1">
    <source>
        <dbReference type="Pfam" id="PF13391"/>
    </source>
</evidence>
<feature type="domain" description="HNH nuclease" evidence="1">
    <location>
        <begin position="152"/>
        <end position="204"/>
    </location>
</feature>